<dbReference type="Proteomes" id="UP000184501">
    <property type="component" value="Unassembled WGS sequence"/>
</dbReference>
<dbReference type="Pfam" id="PF19686">
    <property type="entry name" value="DUF6188"/>
    <property type="match status" value="1"/>
</dbReference>
<accession>A0A1M5EVM9</accession>
<dbReference type="EMBL" id="FQVN01000005">
    <property type="protein sequence ID" value="SHF83293.1"/>
    <property type="molecule type" value="Genomic_DNA"/>
</dbReference>
<reference evidence="1 2" key="1">
    <citation type="submission" date="2016-11" db="EMBL/GenBank/DDBJ databases">
        <authorList>
            <person name="Jaros S."/>
            <person name="Januszkiewicz K."/>
            <person name="Wedrychowicz H."/>
        </authorList>
    </citation>
    <scope>NUCLEOTIDE SEQUENCE [LARGE SCALE GENOMIC DNA]</scope>
    <source>
        <strain evidence="1 2">DSM 44523</strain>
    </source>
</reference>
<keyword evidence="2" id="KW-1185">Reference proteome</keyword>
<evidence type="ECO:0000313" key="1">
    <source>
        <dbReference type="EMBL" id="SHF83293.1"/>
    </source>
</evidence>
<dbReference type="AlphaFoldDB" id="A0A1M5EVM9"/>
<dbReference type="InterPro" id="IPR046179">
    <property type="entry name" value="DUF6188"/>
</dbReference>
<proteinExistence type="predicted"/>
<gene>
    <name evidence="1" type="ORF">SAMN05444320_105159</name>
</gene>
<protein>
    <submittedName>
        <fullName evidence="1">Uncharacterized protein</fullName>
    </submittedName>
</protein>
<evidence type="ECO:0000313" key="2">
    <source>
        <dbReference type="Proteomes" id="UP000184501"/>
    </source>
</evidence>
<organism evidence="1 2">
    <name type="scientific">Streptoalloteichus hindustanus</name>
    <dbReference type="NCBI Taxonomy" id="2017"/>
    <lineage>
        <taxon>Bacteria</taxon>
        <taxon>Bacillati</taxon>
        <taxon>Actinomycetota</taxon>
        <taxon>Actinomycetes</taxon>
        <taxon>Pseudonocardiales</taxon>
        <taxon>Pseudonocardiaceae</taxon>
        <taxon>Streptoalloteichus</taxon>
    </lineage>
</organism>
<name>A0A1M5EVM9_STRHI</name>
<sequence length="134" mass="14689">MTEVVETPEGWLVRGEELRITELRFDWAVTLVISGTTGTYEVRLEREVRLGARHGEVRTIDPEGEPASLAPLLGLLRAEVEEIRVFSDGRLRLAFPGGTVLEVRPDNDFEAWTLTGTSGLLFVAVPGGGVAVWS</sequence>
<dbReference type="STRING" id="2017.SAMN05444320_105159"/>